<evidence type="ECO:0000313" key="4">
    <source>
        <dbReference type="Proteomes" id="UP000503840"/>
    </source>
</evidence>
<dbReference type="Gene3D" id="3.20.20.140">
    <property type="entry name" value="Metal-dependent hydrolases"/>
    <property type="match status" value="1"/>
</dbReference>
<dbReference type="GO" id="GO:0016787">
    <property type="term" value="F:hydrolase activity"/>
    <property type="evidence" value="ECO:0007669"/>
    <property type="project" value="UniProtKB-KW"/>
</dbReference>
<dbReference type="RefSeq" id="WP_174404597.1">
    <property type="nucleotide sequence ID" value="NZ_BLVO01000012.1"/>
</dbReference>
<dbReference type="SUPFAM" id="SSF51556">
    <property type="entry name" value="Metallo-dependent hydrolases"/>
    <property type="match status" value="1"/>
</dbReference>
<dbReference type="PANTHER" id="PTHR21240">
    <property type="entry name" value="2-AMINO-3-CARBOXYLMUCONATE-6-SEMIALDEHYDE DECARBOXYLASE"/>
    <property type="match status" value="1"/>
</dbReference>
<dbReference type="GO" id="GO:0005737">
    <property type="term" value="C:cytoplasm"/>
    <property type="evidence" value="ECO:0007669"/>
    <property type="project" value="TreeGrafter"/>
</dbReference>
<evidence type="ECO:0000256" key="1">
    <source>
        <dbReference type="ARBA" id="ARBA00023239"/>
    </source>
</evidence>
<gene>
    <name evidence="3" type="ORF">DSM101010T_13060</name>
</gene>
<dbReference type="Pfam" id="PF04909">
    <property type="entry name" value="Amidohydro_2"/>
    <property type="match status" value="1"/>
</dbReference>
<dbReference type="PANTHER" id="PTHR21240:SF28">
    <property type="entry name" value="ISO-OROTATE DECARBOXYLASE (EUROFUNG)"/>
    <property type="match status" value="1"/>
</dbReference>
<sequence>MFIDVHTHAFHPKIADKVLQQLGQHYGIQGVGSGLIEDLLARARKAGIDRVVVHSAATAAAQVIPANNFALALKEAHPSVIPFGTIHPDYEDWACQLDRLKKSGIRGLKLHPEFQSFRLDDPRLHPIIEEAQDHFMFMLHIGDVLPPEQNPSCPYKLAALMDLFPRARFIAAHMGGYRHWKYALESTIGRDVYIDTSSSLEFIDDATLAAIWKKHPRERILFGSDYPLYDPADEMARLRKRLKLSDAELEQILRNSAVALGLDQ</sequence>
<evidence type="ECO:0000313" key="3">
    <source>
        <dbReference type="EMBL" id="GFM32941.1"/>
    </source>
</evidence>
<reference evidence="3 4" key="1">
    <citation type="submission" date="2020-05" db="EMBL/GenBank/DDBJ databases">
        <title>Draft genome sequence of Desulfovibrio sp. strain HN2T.</title>
        <authorList>
            <person name="Ueno A."/>
            <person name="Tamazawa S."/>
            <person name="Tamamura S."/>
            <person name="Murakami T."/>
            <person name="Kiyama T."/>
            <person name="Inomata H."/>
            <person name="Amano Y."/>
            <person name="Miyakawa K."/>
            <person name="Tamaki H."/>
            <person name="Naganuma T."/>
            <person name="Kaneko K."/>
        </authorList>
    </citation>
    <scope>NUCLEOTIDE SEQUENCE [LARGE SCALE GENOMIC DNA]</scope>
    <source>
        <strain evidence="3 4">HN2</strain>
    </source>
</reference>
<keyword evidence="4" id="KW-1185">Reference proteome</keyword>
<dbReference type="InterPro" id="IPR032466">
    <property type="entry name" value="Metal_Hydrolase"/>
</dbReference>
<accession>A0A7J0BI83</accession>
<dbReference type="GO" id="GO:0016831">
    <property type="term" value="F:carboxy-lyase activity"/>
    <property type="evidence" value="ECO:0007669"/>
    <property type="project" value="InterPro"/>
</dbReference>
<protein>
    <submittedName>
        <fullName evidence="3">Amidohydrolase</fullName>
    </submittedName>
</protein>
<organism evidence="3 4">
    <name type="scientific">Desulfovibrio subterraneus</name>
    <dbReference type="NCBI Taxonomy" id="2718620"/>
    <lineage>
        <taxon>Bacteria</taxon>
        <taxon>Pseudomonadati</taxon>
        <taxon>Thermodesulfobacteriota</taxon>
        <taxon>Desulfovibrionia</taxon>
        <taxon>Desulfovibrionales</taxon>
        <taxon>Desulfovibrionaceae</taxon>
        <taxon>Desulfovibrio</taxon>
    </lineage>
</organism>
<name>A0A7J0BI83_9BACT</name>
<dbReference type="Proteomes" id="UP000503840">
    <property type="component" value="Unassembled WGS sequence"/>
</dbReference>
<dbReference type="InterPro" id="IPR006680">
    <property type="entry name" value="Amidohydro-rel"/>
</dbReference>
<keyword evidence="1" id="KW-0456">Lyase</keyword>
<keyword evidence="3" id="KW-0378">Hydrolase</keyword>
<dbReference type="CDD" id="cd01292">
    <property type="entry name" value="metallo-dependent_hydrolases"/>
    <property type="match status" value="1"/>
</dbReference>
<dbReference type="AlphaFoldDB" id="A0A7J0BI83"/>
<proteinExistence type="predicted"/>
<dbReference type="EMBL" id="BLVO01000012">
    <property type="protein sequence ID" value="GFM32941.1"/>
    <property type="molecule type" value="Genomic_DNA"/>
</dbReference>
<comment type="caution">
    <text evidence="3">The sequence shown here is derived from an EMBL/GenBank/DDBJ whole genome shotgun (WGS) entry which is preliminary data.</text>
</comment>
<dbReference type="GO" id="GO:0019748">
    <property type="term" value="P:secondary metabolic process"/>
    <property type="evidence" value="ECO:0007669"/>
    <property type="project" value="TreeGrafter"/>
</dbReference>
<evidence type="ECO:0000259" key="2">
    <source>
        <dbReference type="Pfam" id="PF04909"/>
    </source>
</evidence>
<feature type="domain" description="Amidohydrolase-related" evidence="2">
    <location>
        <begin position="3"/>
        <end position="259"/>
    </location>
</feature>
<dbReference type="InterPro" id="IPR032465">
    <property type="entry name" value="ACMSD"/>
</dbReference>